<dbReference type="Proteomes" id="UP000262583">
    <property type="component" value="Chromosome"/>
</dbReference>
<dbReference type="EMBL" id="CP030759">
    <property type="protein sequence ID" value="AXA36630.1"/>
    <property type="molecule type" value="Genomic_DNA"/>
</dbReference>
<accession>A0A2Z4Y623</accession>
<organism evidence="1 2">
    <name type="scientific">Sumerlaea chitinivorans</name>
    <dbReference type="NCBI Taxonomy" id="2250252"/>
    <lineage>
        <taxon>Bacteria</taxon>
        <taxon>Candidatus Sumerlaeota</taxon>
        <taxon>Candidatus Sumerlaeia</taxon>
        <taxon>Candidatus Sumerlaeales</taxon>
        <taxon>Candidatus Sumerlaeaceae</taxon>
        <taxon>Candidatus Sumerlaea</taxon>
    </lineage>
</organism>
<gene>
    <name evidence="1" type="ORF">BRCON_1853</name>
</gene>
<dbReference type="KEGG" id="schv:BRCON_1853"/>
<evidence type="ECO:0000313" key="2">
    <source>
        <dbReference type="Proteomes" id="UP000262583"/>
    </source>
</evidence>
<name>A0A2Z4Y623_SUMC1</name>
<proteinExistence type="predicted"/>
<reference evidence="1 2" key="1">
    <citation type="submission" date="2018-05" db="EMBL/GenBank/DDBJ databases">
        <title>A metagenomic window into the 2 km-deep terrestrial subsurface aquifer revealed taxonomically and functionally diverse microbial community comprising novel uncultured bacterial lineages.</title>
        <authorList>
            <person name="Kadnikov V.V."/>
            <person name="Mardanov A.V."/>
            <person name="Beletsky A.V."/>
            <person name="Banks D."/>
            <person name="Pimenov N.V."/>
            <person name="Frank Y.A."/>
            <person name="Karnachuk O.V."/>
            <person name="Ravin N.V."/>
        </authorList>
    </citation>
    <scope>NUCLEOTIDE SEQUENCE [LARGE SCALE GENOMIC DNA]</scope>
    <source>
        <strain evidence="1">BY</strain>
    </source>
</reference>
<dbReference type="AlphaFoldDB" id="A0A2Z4Y623"/>
<sequence length="48" mass="5125">MLAGACVAGLRLRLDLPKRVEQTLSVECIEKGPSLAGCAERGQQVLDE</sequence>
<evidence type="ECO:0000313" key="1">
    <source>
        <dbReference type="EMBL" id="AXA36630.1"/>
    </source>
</evidence>
<protein>
    <submittedName>
        <fullName evidence="1">Uncharacterized protein</fullName>
    </submittedName>
</protein>